<protein>
    <submittedName>
        <fullName evidence="4 5">Uncharacterized protein LOC117547738 isoform X1</fullName>
    </submittedName>
</protein>
<dbReference type="GO" id="GO:0042974">
    <property type="term" value="F:nuclear retinoic acid receptor binding"/>
    <property type="evidence" value="ECO:0007669"/>
    <property type="project" value="InterPro"/>
</dbReference>
<evidence type="ECO:0000256" key="2">
    <source>
        <dbReference type="SAM" id="MobiDB-lite"/>
    </source>
</evidence>
<dbReference type="PANTHER" id="PTHR16131">
    <property type="entry name" value="LIGAND-DEPENDENT NUCLEAR RECEPTOR-INTERACTING FACTOR 1"/>
    <property type="match status" value="1"/>
</dbReference>
<dbReference type="KEGG" id="gacu:117547738"/>
<feature type="compositionally biased region" description="Polar residues" evidence="2">
    <location>
        <begin position="449"/>
        <end position="459"/>
    </location>
</feature>
<dbReference type="Proteomes" id="UP000515161">
    <property type="component" value="Unplaced"/>
</dbReference>
<keyword evidence="3" id="KW-1185">Reference proteome</keyword>
<gene>
    <name evidence="4 5" type="primary">LOC117547738</name>
</gene>
<dbReference type="Pfam" id="PF15741">
    <property type="entry name" value="LRIF1"/>
    <property type="match status" value="1"/>
</dbReference>
<dbReference type="RefSeq" id="XP_034074434.1">
    <property type="nucleotide sequence ID" value="XM_034218543.1"/>
</dbReference>
<dbReference type="InterPro" id="IPR026191">
    <property type="entry name" value="LRIF1"/>
</dbReference>
<keyword evidence="1" id="KW-0175">Coiled coil</keyword>
<proteinExistence type="predicted"/>
<dbReference type="AlphaFoldDB" id="A0A6P8UBW7"/>
<accession>A0A6P8UBW7</accession>
<evidence type="ECO:0000313" key="5">
    <source>
        <dbReference type="RefSeq" id="XP_034074435.1"/>
    </source>
</evidence>
<dbReference type="PANTHER" id="PTHR16131:SF2">
    <property type="entry name" value="LIGAND-DEPENDENT NUCLEAR RECEPTOR-INTERACTING FACTOR 1"/>
    <property type="match status" value="1"/>
</dbReference>
<evidence type="ECO:0000313" key="4">
    <source>
        <dbReference type="RefSeq" id="XP_034074434.1"/>
    </source>
</evidence>
<evidence type="ECO:0000313" key="3">
    <source>
        <dbReference type="Proteomes" id="UP000515161"/>
    </source>
</evidence>
<dbReference type="RefSeq" id="XP_034074435.1">
    <property type="nucleotide sequence ID" value="XM_034218544.1"/>
</dbReference>
<feature type="region of interest" description="Disordered" evidence="2">
    <location>
        <begin position="559"/>
        <end position="593"/>
    </location>
</feature>
<dbReference type="GO" id="GO:0006355">
    <property type="term" value="P:regulation of DNA-templated transcription"/>
    <property type="evidence" value="ECO:0007669"/>
    <property type="project" value="InterPro"/>
</dbReference>
<reference evidence="4 5" key="1">
    <citation type="submission" date="2025-04" db="UniProtKB">
        <authorList>
            <consortium name="RefSeq"/>
        </authorList>
    </citation>
    <scope>IDENTIFICATION</scope>
</reference>
<feature type="compositionally biased region" description="Polar residues" evidence="2">
    <location>
        <begin position="493"/>
        <end position="526"/>
    </location>
</feature>
<feature type="region of interest" description="Disordered" evidence="2">
    <location>
        <begin position="908"/>
        <end position="934"/>
    </location>
</feature>
<dbReference type="OrthoDB" id="9944055at2759"/>
<organism evidence="3 4">
    <name type="scientific">Gymnodraco acuticeps</name>
    <name type="common">Antarctic dragonfish</name>
    <dbReference type="NCBI Taxonomy" id="8218"/>
    <lineage>
        <taxon>Eukaryota</taxon>
        <taxon>Metazoa</taxon>
        <taxon>Chordata</taxon>
        <taxon>Craniata</taxon>
        <taxon>Vertebrata</taxon>
        <taxon>Euteleostomi</taxon>
        <taxon>Actinopterygii</taxon>
        <taxon>Neopterygii</taxon>
        <taxon>Teleostei</taxon>
        <taxon>Neoteleostei</taxon>
        <taxon>Acanthomorphata</taxon>
        <taxon>Eupercaria</taxon>
        <taxon>Perciformes</taxon>
        <taxon>Notothenioidei</taxon>
        <taxon>Bathydraconidae</taxon>
        <taxon>Gymnodraco</taxon>
    </lineage>
</organism>
<feature type="coiled-coil region" evidence="1">
    <location>
        <begin position="1013"/>
        <end position="1040"/>
    </location>
</feature>
<evidence type="ECO:0000256" key="1">
    <source>
        <dbReference type="SAM" id="Coils"/>
    </source>
</evidence>
<sequence length="1047" mass="113461">MEKYHCFFVEGSHAQFISGFEDASLQLSRLLFTHHTSRHSNTTISYEAVPAVGADGTNIMKLIPVQTVNRQFFQSPTSQPETDPTPQRAEAMNISSEPVQMFKTNVEPTNSVNKYLSQQQNTRLRTIAPSATPAANIGMSGRVPSHLPVTVKSLELPRGQCPQTPSNTQVQTVPAPELPKKQILTLSANSSPSTGLFNGLTLSCFNQEFDQKMDSAFNTLQFICKVAGKHSLRPRLKDSPHLTLIPKGSQKPNSPMKWVVGEEDGSIVPTPDPINSVTSEVLRIVAERENAKKLCDGITKPSHTLEPVPSLVASEIIRVAAERENAEKLCQVMTKPGPTLEPVPYFVSSEILRVAAEKEKASKQCDVISKPLSGSSPGTSVHRQNHNLVIKNREDAPQQKKVDIFNIPRMAVPTRNSGEVGRNPSQIPVTVTFPALGTTARNGEKLGKTPSQHPITVKSTALPRGHGLRSPPDTEVGPVLVSVVPPAIKKHVPTSSANSRPSSGLPNVVNLSPTTSVNQGVNSQSDSTLEIRKFICNNSPKKSSGPPSKVSKPHLRLIQRVSKRPNSPMKWVVDDDDDDDDGGGPTAPTLDPIDSSVASEIFRVVAERENLGKHCDVIPKPESGSSQGKNVQGPETVIVCDGKVFLVPKHCSLQFETGKSNWPLAESKAYEFNKTIGPSCQQSVKASALQKRGGLQIIPQDESCEVIDLCDDGAHKDSSQPSVHLPGVTHPFTSDSSSGICCQIEKDTDKIECSVSPATSWTSTLAAESCKMADPLLRHMFGITADVKISLPRIDKDSSAKLLLSESIKSVEDNQEQASGLQQEDVSLQDLYSLQDSNSCNGTVNVPTGKVLKTEPEDSDSPTPLYAFYYSGSTLDKGTSCHIKSEPECGYVEPIDEDFLSTDESNIPNSRDIAGRPQTPTCVDPNTNTGRMGRKRKRTMCPCCVPAGGHGARSQEEPKKWAWETAQTSRKGGRTKFAKKVGKTSGKINCQKVKECKAAEGLVSDSETTVTEVVKLHEQIQRLKELLHEKEDALKLMTSSVGGDPTI</sequence>
<feature type="compositionally biased region" description="Polar residues" evidence="2">
    <location>
        <begin position="918"/>
        <end position="930"/>
    </location>
</feature>
<name>A0A6P8UBW7_GYMAC</name>
<dbReference type="GeneID" id="117547738"/>
<feature type="region of interest" description="Disordered" evidence="2">
    <location>
        <begin position="491"/>
        <end position="526"/>
    </location>
</feature>
<feature type="region of interest" description="Disordered" evidence="2">
    <location>
        <begin position="440"/>
        <end position="478"/>
    </location>
</feature>